<dbReference type="Pfam" id="PF02826">
    <property type="entry name" value="2-Hacid_dh_C"/>
    <property type="match status" value="1"/>
</dbReference>
<dbReference type="SUPFAM" id="SSF51735">
    <property type="entry name" value="NAD(P)-binding Rossmann-fold domains"/>
    <property type="match status" value="1"/>
</dbReference>
<comment type="similarity">
    <text evidence="1 4">Belongs to the D-isomer specific 2-hydroxyacid dehydrogenase family.</text>
</comment>
<evidence type="ECO:0000256" key="1">
    <source>
        <dbReference type="ARBA" id="ARBA00005854"/>
    </source>
</evidence>
<feature type="domain" description="D-isomer specific 2-hydroxyacid dehydrogenase catalytic" evidence="5">
    <location>
        <begin position="3"/>
        <end position="299"/>
    </location>
</feature>
<keyword evidence="2 4" id="KW-0560">Oxidoreductase</keyword>
<dbReference type="Pfam" id="PF00389">
    <property type="entry name" value="2-Hacid_dh"/>
    <property type="match status" value="1"/>
</dbReference>
<dbReference type="SUPFAM" id="SSF52283">
    <property type="entry name" value="Formate/glycerate dehydrogenase catalytic domain-like"/>
    <property type="match status" value="1"/>
</dbReference>
<comment type="caution">
    <text evidence="7">The sequence shown here is derived from an EMBL/GenBank/DDBJ whole genome shotgun (WGS) entry which is preliminary data.</text>
</comment>
<keyword evidence="8" id="KW-1185">Reference proteome</keyword>
<accession>A0A0P7C4V5</accession>
<dbReference type="GO" id="GO:0051287">
    <property type="term" value="F:NAD binding"/>
    <property type="evidence" value="ECO:0007669"/>
    <property type="project" value="InterPro"/>
</dbReference>
<dbReference type="InterPro" id="IPR036291">
    <property type="entry name" value="NAD(P)-bd_dom_sf"/>
</dbReference>
<evidence type="ECO:0000259" key="6">
    <source>
        <dbReference type="Pfam" id="PF02826"/>
    </source>
</evidence>
<dbReference type="AlphaFoldDB" id="A0A0P7C4V5"/>
<dbReference type="InterPro" id="IPR006139">
    <property type="entry name" value="D-isomer_2_OHA_DH_cat_dom"/>
</dbReference>
<name>A0A0P7C4V5_9BACT</name>
<dbReference type="Gene3D" id="3.40.50.720">
    <property type="entry name" value="NAD(P)-binding Rossmann-like Domain"/>
    <property type="match status" value="2"/>
</dbReference>
<dbReference type="InterPro" id="IPR050418">
    <property type="entry name" value="D-iso_2-hydroxyacid_DH_PdxB"/>
</dbReference>
<proteinExistence type="inferred from homology"/>
<evidence type="ECO:0000313" key="8">
    <source>
        <dbReference type="Proteomes" id="UP000050454"/>
    </source>
</evidence>
<dbReference type="RefSeq" id="WP_055143561.1">
    <property type="nucleotide sequence ID" value="NZ_JXSZ01000005.1"/>
</dbReference>
<feature type="domain" description="D-isomer specific 2-hydroxyacid dehydrogenase NAD-binding" evidence="6">
    <location>
        <begin position="105"/>
        <end position="286"/>
    </location>
</feature>
<protein>
    <submittedName>
        <fullName evidence="7">Phosphoglycerate dehydrogenase</fullName>
    </submittedName>
</protein>
<dbReference type="EMBL" id="LGTQ01000005">
    <property type="protein sequence ID" value="KPM49374.1"/>
    <property type="molecule type" value="Genomic_DNA"/>
</dbReference>
<dbReference type="Proteomes" id="UP000050454">
    <property type="component" value="Unassembled WGS sequence"/>
</dbReference>
<evidence type="ECO:0000256" key="4">
    <source>
        <dbReference type="RuleBase" id="RU003719"/>
    </source>
</evidence>
<dbReference type="GO" id="GO:0016616">
    <property type="term" value="F:oxidoreductase activity, acting on the CH-OH group of donors, NAD or NADP as acceptor"/>
    <property type="evidence" value="ECO:0007669"/>
    <property type="project" value="InterPro"/>
</dbReference>
<evidence type="ECO:0000256" key="2">
    <source>
        <dbReference type="ARBA" id="ARBA00023002"/>
    </source>
</evidence>
<organism evidence="7 8">
    <name type="scientific">Jiulongibacter sediminis</name>
    <dbReference type="NCBI Taxonomy" id="1605367"/>
    <lineage>
        <taxon>Bacteria</taxon>
        <taxon>Pseudomonadati</taxon>
        <taxon>Bacteroidota</taxon>
        <taxon>Cytophagia</taxon>
        <taxon>Cytophagales</taxon>
        <taxon>Leadbetterellaceae</taxon>
        <taxon>Jiulongibacter</taxon>
    </lineage>
</organism>
<dbReference type="PANTHER" id="PTHR43761">
    <property type="entry name" value="D-ISOMER SPECIFIC 2-HYDROXYACID DEHYDROGENASE FAMILY PROTEIN (AFU_ORTHOLOGUE AFUA_1G13630)"/>
    <property type="match status" value="1"/>
</dbReference>
<sequence>MKVLIVDEMHESIVHMPEELGLEVDYFPNIAFEEVLEKVGDYEGLLIRSKFTIDKHFLSHAGKLRFIGRAGAGLDLIDLEACKSAGVDVFGANEANKVAVAEHLIGMLLSLLHKINIASREVKSSQWNREKNRGEELFGKTVGIIGFGNNGQATAERLSAFGCKILAYDKYKYGFGNHLIQEVSLKKIQEEAEVVSLHIPLTKDTLKMINTDFFNAFKKDIYFCNIARGEIVVLSDLADALKSGRVRGACLDVLENEKLKTLSPSEKETFNYLCSLDNVVLTPHVAGWSNESYVKINQVLRDKIRMWLEQNV</sequence>
<dbReference type="InterPro" id="IPR006140">
    <property type="entry name" value="D-isomer_DH_NAD-bd"/>
</dbReference>
<dbReference type="PANTHER" id="PTHR43761:SF1">
    <property type="entry name" value="D-ISOMER SPECIFIC 2-HYDROXYACID DEHYDROGENASE CATALYTIC DOMAIN-CONTAINING PROTEIN-RELATED"/>
    <property type="match status" value="1"/>
</dbReference>
<evidence type="ECO:0000256" key="3">
    <source>
        <dbReference type="ARBA" id="ARBA00023027"/>
    </source>
</evidence>
<reference evidence="7 8" key="1">
    <citation type="submission" date="2015-07" db="EMBL/GenBank/DDBJ databases">
        <title>The draft genome sequence of Leadbetterella sp. JN14-9.</title>
        <authorList>
            <person name="Liu Y."/>
            <person name="Du J."/>
            <person name="Shao Z."/>
        </authorList>
    </citation>
    <scope>NUCLEOTIDE SEQUENCE [LARGE SCALE GENOMIC DNA]</scope>
    <source>
        <strain evidence="7 8">JN14-9</strain>
    </source>
</reference>
<dbReference type="OrthoDB" id="1522997at2"/>
<dbReference type="STRING" id="1605367.AFM12_01780"/>
<dbReference type="PATRIC" id="fig|1605367.3.peg.1696"/>
<evidence type="ECO:0000313" key="7">
    <source>
        <dbReference type="EMBL" id="KPM49374.1"/>
    </source>
</evidence>
<evidence type="ECO:0000259" key="5">
    <source>
        <dbReference type="Pfam" id="PF00389"/>
    </source>
</evidence>
<gene>
    <name evidence="7" type="ORF">AFM12_01780</name>
</gene>
<keyword evidence="3" id="KW-0520">NAD</keyword>